<dbReference type="FunFam" id="1.10.287.130:FF:000030">
    <property type="entry name" value="Putative histidine kinase 5"/>
    <property type="match status" value="1"/>
</dbReference>
<comment type="similarity">
    <text evidence="5">Belongs to the CENP-O/MCM21 family.</text>
</comment>
<feature type="compositionally biased region" description="Low complexity" evidence="17">
    <location>
        <begin position="1930"/>
        <end position="1939"/>
    </location>
</feature>
<reference evidence="20" key="2">
    <citation type="submission" date="2015-03" db="UniProtKB">
        <authorList>
            <consortium name="EnsemblPlants"/>
        </authorList>
    </citation>
    <scope>IDENTIFICATION</scope>
</reference>
<feature type="compositionally biased region" description="Basic and acidic residues" evidence="17">
    <location>
        <begin position="336"/>
        <end position="376"/>
    </location>
</feature>
<dbReference type="InterPro" id="IPR036097">
    <property type="entry name" value="HisK_dim/P_sf"/>
</dbReference>
<dbReference type="GO" id="GO:0009927">
    <property type="term" value="F:histidine phosphotransfer kinase activity"/>
    <property type="evidence" value="ECO:0007669"/>
    <property type="project" value="TreeGrafter"/>
</dbReference>
<dbReference type="SUPFAM" id="SSF47384">
    <property type="entry name" value="Homodimeric domain of signal transducing histidine kinase"/>
    <property type="match status" value="1"/>
</dbReference>
<dbReference type="InterPro" id="IPR036890">
    <property type="entry name" value="HATPase_C_sf"/>
</dbReference>
<keyword evidence="13" id="KW-0539">Nucleus</keyword>
<evidence type="ECO:0000259" key="18">
    <source>
        <dbReference type="PROSITE" id="PS50109"/>
    </source>
</evidence>
<dbReference type="InterPro" id="IPR003594">
    <property type="entry name" value="HATPase_dom"/>
</dbReference>
<dbReference type="InterPro" id="IPR003661">
    <property type="entry name" value="HisK_dim/P_dom"/>
</dbReference>
<dbReference type="PANTHER" id="PTHR43047">
    <property type="entry name" value="TWO-COMPONENT HISTIDINE PROTEIN KINASE"/>
    <property type="match status" value="1"/>
</dbReference>
<feature type="compositionally biased region" description="Basic and acidic residues" evidence="17">
    <location>
        <begin position="1953"/>
        <end position="1964"/>
    </location>
</feature>
<dbReference type="CDD" id="cd23836">
    <property type="entry name" value="DRWD-C_CENP-O"/>
    <property type="match status" value="1"/>
</dbReference>
<sequence length="2109" mass="238447">MATSSGTTKTKPDNPNLTRSRSLGRKPKPAPSSEADGSDKKTAEKPVPNYLKPTISSRPDPVKFLKKNSAVEDKLLRRRSFDRPPSSLTSSTSSTHNKSLNTSPARSRDRPVVPREKPATGLRSSSFHGSSSRGGRGGSTVKSAPVASRGSPGVKKSGLSGGSSSKSKKEGSENVPKKPLGKKEITPESSSPPAPEHKDEEEIVKVKTDVQVSEPKEEDKDEVVQPEEPGEEETGQVDVSKEEGKDEDVQPEESGEEKETGLVDASKEEEKGELIIENATEEQTEEQKEPENTEENNNKDKEEVEDYEENSETVVTPVMKEAENVEESKEEEDAEAKEAESESNKVEEAPTETKDQAEESPEEGAKKEVVQGKKESPSAYNDVIASKMQENKRKNKVLALAGAFQTVIDYETAASKVNVLRITVLKRYRIVSERPDRRHRRVASLSHHASEWPRIDQISSKHNVLHHDVVWFLRRVLVVSTGGIGFAGISVSNFGICVELGLVIMGLWGFRSDGALWKAKMGEMIVSLDEDIPLDSTRARFTNLLKRHQQLTDRLTRDSDKMIFDRLSKEFEAARASQSQEVCLDGEEWNDGLLATLRERVHMEADKKDSGNSGFAPVSHLEERIAYRVGNKVIYCLEGARIGIQYETSFAGETYEIYHCVLESKSFLEKMNVLEHTIPFFLPLRDLENDLLSSNAKKFFDNVGDLLHAYVERREQVRLIKELYGNQISELYHSLPYHMIEFAIDDCDCKVVVSLRYGNLMCELPTKVRVLAWPMHQLKRQCTSPRLSKLASQAIPVRLSFAEDALRIQSLPEDQDSGQRWIVTDSEALIQTEEMDIKVLSSMWPEDVGTQADNRFNVEKPAGDSDTLKEVDIAEKRTMADLKRLPELMNMTNQGSSQLTNLVKQWEYTQDHAVKLFKEEVKILTRQREEAEAKELKIIEEHNFETQEPENVPVLDDTSDLYRRFKHKKRVKIDEEFDTVAYWKQKALSLEKMLEATPVEELTQNLKRAEGFLHFILQNAPIVMGHQDKDLRYLTFWGKQTWRYSRELELKSEDFKREVLEKAKASKKEITFETELFGSKTFLIYDEPVYNKAREKIGINHMGMEVTDQVRKREKVAKLRENNAVRKAMESELNKTIHVTMLKLCHRMNFLLLFVAMFFNHILPEFTHLKLRRLSSDLFTVHSSPSFSVNLPVIGAGEEKLLIKMACEMENDQTEEMDIEVLSSMWPEDVGTQADNQFNVEKPAGDSDTLKEVDIAEKRTMADLKRLPELMNTTDQGSSQLTNLVKQWEYMQDHAVKLLREELKILTKQREEAEAKELKIIEEHNFESQEPENVPVLDDTSHLFRRFKHKKRDALVGSKRVEIDEEFDTVQYWKQKAFSLEKMLEASTERERRLIEKLNESLKTMESHSAPVEELTQNLKRAEGFLHFILQNAPIVMGHQDKDLRYLFIYNKFPTLREQDILGKTDVEIFHGGGVKESEDFKREVLEKGKASKREITFETELFGSKTFLIYVEPVYNKAREKIGINYMGMEVTDQVRKREKMAKLREDNAVRKAMESELNKTIHITEETMRAKQMLATMSHEIRSPSSGVVGMAEILSTTKLDKEQRQLLNVMISSGDLVLQLINDILDLSKVESGVMRLEATKFRPREVVKHVLQTAAASLKKDLTLEGNITDEVPIEVVGDVLRIRQILTNLISNAIKFTHEGKVGIKLKVISVPSFASGMELNADAEEQNGLTETETSVWIRCDVYDTGIGIPGKALPCLFKKYMQASADHARKYGGTGLGLAICKQLVELMGGQLTVTSQVNAGSTFTFILPYKVATSDDHSDDQDFSDMVDHHQPEPDDTTEGYFQFKPLLGSIYSNGGPVIGNNSFLPHKVMLTSPLKRINGFVSDTSNNTAQSETTQVENNGYIDETRLETCSGPCPSKETESCSSSQASSEGGALEMESELTVSSRREEEETETTKPKILLVEDNKINIMVAKSMMKQLGYTFDIANNGVEAMTAIKGTSYDLVLMDVCMPVLDGLKATRLIRSYEESGNWDAAIEAGVDIKISENEQACVHSTNRLPIIAMTANTLAESSEECYANGMDSFISKPVTLQKLKECLRRYLH</sequence>
<dbReference type="InterPro" id="IPR005467">
    <property type="entry name" value="His_kinase_dom"/>
</dbReference>
<dbReference type="Pfam" id="PF00072">
    <property type="entry name" value="Response_reg"/>
    <property type="match status" value="1"/>
</dbReference>
<evidence type="ECO:0000256" key="10">
    <source>
        <dbReference type="ARBA" id="ARBA00022679"/>
    </source>
</evidence>
<dbReference type="Pfam" id="PF02518">
    <property type="entry name" value="HATPase_c"/>
    <property type="match status" value="1"/>
</dbReference>
<feature type="region of interest" description="Disordered" evidence="17">
    <location>
        <begin position="1920"/>
        <end position="1964"/>
    </location>
</feature>
<dbReference type="CDD" id="cd17546">
    <property type="entry name" value="REC_hyHK_CKI1_RcsC-like"/>
    <property type="match status" value="1"/>
</dbReference>
<keyword evidence="14" id="KW-0137">Centromere</keyword>
<dbReference type="OMA" id="KMACEME"/>
<dbReference type="PANTHER" id="PTHR43047:SF67">
    <property type="entry name" value="HISTIDINE KINASE"/>
    <property type="match status" value="1"/>
</dbReference>
<dbReference type="Proteomes" id="UP000032141">
    <property type="component" value="Chromosome C3"/>
</dbReference>
<feature type="coiled-coil region" evidence="16">
    <location>
        <begin position="914"/>
        <end position="941"/>
    </location>
</feature>
<evidence type="ECO:0000256" key="3">
    <source>
        <dbReference type="ARBA" id="ARBA00004496"/>
    </source>
</evidence>
<dbReference type="CDD" id="cd23835">
    <property type="entry name" value="DRWD-N_CENP-O"/>
    <property type="match status" value="1"/>
</dbReference>
<keyword evidence="7" id="KW-0158">Chromosome</keyword>
<dbReference type="InterPro" id="IPR004358">
    <property type="entry name" value="Sig_transdc_His_kin-like_C"/>
</dbReference>
<dbReference type="Gramene" id="Bo3g006750.1">
    <property type="protein sequence ID" value="Bo3g006750.1"/>
    <property type="gene ID" value="Bo3g006750"/>
</dbReference>
<evidence type="ECO:0000256" key="2">
    <source>
        <dbReference type="ARBA" id="ARBA00004123"/>
    </source>
</evidence>
<feature type="modified residue" description="4-aspartylphosphate" evidence="15">
    <location>
        <position position="2015"/>
    </location>
</feature>
<dbReference type="Pfam" id="PF09496">
    <property type="entry name" value="CENP-O"/>
    <property type="match status" value="1"/>
</dbReference>
<keyword evidence="21" id="KW-1185">Reference proteome</keyword>
<keyword evidence="12 16" id="KW-0175">Coiled coil</keyword>
<dbReference type="GO" id="GO:0005737">
    <property type="term" value="C:cytoplasm"/>
    <property type="evidence" value="ECO:0007669"/>
    <property type="project" value="UniProtKB-SubCell"/>
</dbReference>
<evidence type="ECO:0000256" key="14">
    <source>
        <dbReference type="ARBA" id="ARBA00023328"/>
    </source>
</evidence>
<dbReference type="FunFam" id="3.40.50.2300:FF:000201">
    <property type="entry name" value="Histidine kinase 5"/>
    <property type="match status" value="1"/>
</dbReference>
<evidence type="ECO:0000313" key="20">
    <source>
        <dbReference type="EnsemblPlants" id="Bo3g006750.1"/>
    </source>
</evidence>
<dbReference type="GO" id="GO:0005634">
    <property type="term" value="C:nucleus"/>
    <property type="evidence" value="ECO:0007669"/>
    <property type="project" value="UniProtKB-SubCell"/>
</dbReference>
<dbReference type="InterPro" id="IPR001789">
    <property type="entry name" value="Sig_transdc_resp-reg_receiver"/>
</dbReference>
<dbReference type="PROSITE" id="PS50109">
    <property type="entry name" value="HIS_KIN"/>
    <property type="match status" value="1"/>
</dbReference>
<evidence type="ECO:0000313" key="21">
    <source>
        <dbReference type="Proteomes" id="UP000032141"/>
    </source>
</evidence>
<evidence type="ECO:0000256" key="15">
    <source>
        <dbReference type="PROSITE-ProRule" id="PRU00169"/>
    </source>
</evidence>
<dbReference type="SUPFAM" id="SSF52172">
    <property type="entry name" value="CheY-like"/>
    <property type="match status" value="1"/>
</dbReference>
<dbReference type="HOGENOM" id="CLU_232281_0_0_1"/>
<comment type="catalytic activity">
    <reaction evidence="1">
        <text>ATP + protein L-histidine = ADP + protein N-phospho-L-histidine.</text>
        <dbReference type="EC" id="2.7.13.3"/>
    </reaction>
</comment>
<dbReference type="SUPFAM" id="SSF55874">
    <property type="entry name" value="ATPase domain of HSP90 chaperone/DNA topoisomerase II/histidine kinase"/>
    <property type="match status" value="1"/>
</dbReference>
<dbReference type="InterPro" id="IPR018464">
    <property type="entry name" value="CENP-O"/>
</dbReference>
<dbReference type="GO" id="GO:0000776">
    <property type="term" value="C:kinetochore"/>
    <property type="evidence" value="ECO:0007669"/>
    <property type="project" value="InterPro"/>
</dbReference>
<comment type="subcellular location">
    <subcellularLocation>
        <location evidence="4">Chromosome</location>
        <location evidence="4">Centromere</location>
    </subcellularLocation>
    <subcellularLocation>
        <location evidence="3">Cytoplasm</location>
    </subcellularLocation>
    <subcellularLocation>
        <location evidence="2">Nucleus</location>
    </subcellularLocation>
</comment>
<dbReference type="FunFam" id="3.30.450.20:FF:000061">
    <property type="entry name" value="Histidine kinase 5"/>
    <property type="match status" value="1"/>
</dbReference>
<dbReference type="CDD" id="cd00082">
    <property type="entry name" value="HisKA"/>
    <property type="match status" value="1"/>
</dbReference>
<feature type="compositionally biased region" description="Low complexity" evidence="17">
    <location>
        <begin position="121"/>
        <end position="131"/>
    </location>
</feature>
<keyword evidence="11" id="KW-0418">Kinase</keyword>
<dbReference type="InterPro" id="IPR011006">
    <property type="entry name" value="CheY-like_superfamily"/>
</dbReference>
<feature type="compositionally biased region" description="Acidic residues" evidence="17">
    <location>
        <begin position="219"/>
        <end position="235"/>
    </location>
</feature>
<feature type="compositionally biased region" description="Basic and acidic residues" evidence="17">
    <location>
        <begin position="195"/>
        <end position="218"/>
    </location>
</feature>
<feature type="compositionally biased region" description="Basic and acidic residues" evidence="17">
    <location>
        <begin position="239"/>
        <end position="248"/>
    </location>
</feature>
<evidence type="ECO:0000256" key="16">
    <source>
        <dbReference type="SAM" id="Coils"/>
    </source>
</evidence>
<dbReference type="STRING" id="109376.A0A0D3B0J1"/>
<dbReference type="CDD" id="cd16922">
    <property type="entry name" value="HATPase_EvgS-ArcB-TorS-like"/>
    <property type="match status" value="1"/>
</dbReference>
<dbReference type="EnsemblPlants" id="Bo3g006750.1">
    <property type="protein sequence ID" value="Bo3g006750.1"/>
    <property type="gene ID" value="Bo3g006750"/>
</dbReference>
<dbReference type="Gene3D" id="3.40.50.2300">
    <property type="match status" value="1"/>
</dbReference>
<feature type="compositionally biased region" description="Polar residues" evidence="17">
    <location>
        <begin position="1"/>
        <end position="21"/>
    </location>
</feature>
<organism evidence="20 21">
    <name type="scientific">Brassica oleracea var. oleracea</name>
    <dbReference type="NCBI Taxonomy" id="109376"/>
    <lineage>
        <taxon>Eukaryota</taxon>
        <taxon>Viridiplantae</taxon>
        <taxon>Streptophyta</taxon>
        <taxon>Embryophyta</taxon>
        <taxon>Tracheophyta</taxon>
        <taxon>Spermatophyta</taxon>
        <taxon>Magnoliopsida</taxon>
        <taxon>eudicotyledons</taxon>
        <taxon>Gunneridae</taxon>
        <taxon>Pentapetalae</taxon>
        <taxon>rosids</taxon>
        <taxon>malvids</taxon>
        <taxon>Brassicales</taxon>
        <taxon>Brassicaceae</taxon>
        <taxon>Brassiceae</taxon>
        <taxon>Brassica</taxon>
    </lineage>
</organism>
<evidence type="ECO:0000256" key="11">
    <source>
        <dbReference type="ARBA" id="ARBA00022777"/>
    </source>
</evidence>
<feature type="compositionally biased region" description="Low complexity" evidence="17">
    <location>
        <begin position="150"/>
        <end position="165"/>
    </location>
</feature>
<feature type="domain" description="Histidine kinase" evidence="18">
    <location>
        <begin position="1578"/>
        <end position="1819"/>
    </location>
</feature>
<dbReference type="GO" id="GO:0000155">
    <property type="term" value="F:phosphorelay sensor kinase activity"/>
    <property type="evidence" value="ECO:0007669"/>
    <property type="project" value="InterPro"/>
</dbReference>
<feature type="coiled-coil region" evidence="16">
    <location>
        <begin position="1296"/>
        <end position="1323"/>
    </location>
</feature>
<dbReference type="Gene3D" id="3.30.450.20">
    <property type="entry name" value="PAS domain"/>
    <property type="match status" value="1"/>
</dbReference>
<dbReference type="Gene3D" id="1.10.287.130">
    <property type="match status" value="1"/>
</dbReference>
<evidence type="ECO:0000256" key="1">
    <source>
        <dbReference type="ARBA" id="ARBA00000085"/>
    </source>
</evidence>
<keyword evidence="10" id="KW-0808">Transferase</keyword>
<evidence type="ECO:0000256" key="17">
    <source>
        <dbReference type="SAM" id="MobiDB-lite"/>
    </source>
</evidence>
<feature type="compositionally biased region" description="Basic and acidic residues" evidence="17">
    <location>
        <begin position="167"/>
        <end position="186"/>
    </location>
</feature>
<feature type="compositionally biased region" description="Basic and acidic residues" evidence="17">
    <location>
        <begin position="69"/>
        <end position="82"/>
    </location>
</feature>
<evidence type="ECO:0000256" key="9">
    <source>
        <dbReference type="ARBA" id="ARBA00022553"/>
    </source>
</evidence>
<evidence type="ECO:0000256" key="12">
    <source>
        <dbReference type="ARBA" id="ARBA00023054"/>
    </source>
</evidence>
<evidence type="ECO:0000256" key="7">
    <source>
        <dbReference type="ARBA" id="ARBA00022454"/>
    </source>
</evidence>
<dbReference type="Gene3D" id="3.30.565.10">
    <property type="entry name" value="Histidine kinase-like ATPase, C-terminal domain"/>
    <property type="match status" value="1"/>
</dbReference>
<reference evidence="20 21" key="1">
    <citation type="journal article" date="2014" name="Genome Biol.">
        <title>Transcriptome and methylome profiling reveals relics of genome dominance in the mesopolyploid Brassica oleracea.</title>
        <authorList>
            <person name="Parkin I.A."/>
            <person name="Koh C."/>
            <person name="Tang H."/>
            <person name="Robinson S.J."/>
            <person name="Kagale S."/>
            <person name="Clarke W.E."/>
            <person name="Town C.D."/>
            <person name="Nixon J."/>
            <person name="Krishnakumar V."/>
            <person name="Bidwell S.L."/>
            <person name="Denoeud F."/>
            <person name="Belcram H."/>
            <person name="Links M.G."/>
            <person name="Just J."/>
            <person name="Clarke C."/>
            <person name="Bender T."/>
            <person name="Huebert T."/>
            <person name="Mason A.S."/>
            <person name="Pires J.C."/>
            <person name="Barker G."/>
            <person name="Moore J."/>
            <person name="Walley P.G."/>
            <person name="Manoli S."/>
            <person name="Batley J."/>
            <person name="Edwards D."/>
            <person name="Nelson M.N."/>
            <person name="Wang X."/>
            <person name="Paterson A.H."/>
            <person name="King G."/>
            <person name="Bancroft I."/>
            <person name="Chalhoub B."/>
            <person name="Sharpe A.G."/>
        </authorList>
    </citation>
    <scope>NUCLEOTIDE SEQUENCE</scope>
    <source>
        <strain evidence="20 21">cv. TO1000</strain>
    </source>
</reference>
<dbReference type="SMART" id="SM00387">
    <property type="entry name" value="HATPase_c"/>
    <property type="match status" value="1"/>
</dbReference>
<evidence type="ECO:0000256" key="4">
    <source>
        <dbReference type="ARBA" id="ARBA00004584"/>
    </source>
</evidence>
<feature type="compositionally biased region" description="Low complexity" evidence="17">
    <location>
        <begin position="86"/>
        <end position="103"/>
    </location>
</feature>
<dbReference type="PRINTS" id="PR00344">
    <property type="entry name" value="BCTRLSENSOR"/>
</dbReference>
<dbReference type="FunFam" id="3.30.565.10:FF:000069">
    <property type="entry name" value="Probable histidine kinase 1"/>
    <property type="match status" value="1"/>
</dbReference>
<name>A0A0D3B0J1_BRAOL</name>
<dbReference type="GO" id="GO:0005886">
    <property type="term" value="C:plasma membrane"/>
    <property type="evidence" value="ECO:0007669"/>
    <property type="project" value="TreeGrafter"/>
</dbReference>
<dbReference type="SMART" id="SM00448">
    <property type="entry name" value="REC"/>
    <property type="match status" value="1"/>
</dbReference>
<evidence type="ECO:0000256" key="5">
    <source>
        <dbReference type="ARBA" id="ARBA00007321"/>
    </source>
</evidence>
<keyword evidence="9 15" id="KW-0597">Phosphoprotein</keyword>
<dbReference type="PROSITE" id="PS50110">
    <property type="entry name" value="RESPONSE_REGULATORY"/>
    <property type="match status" value="1"/>
</dbReference>
<proteinExistence type="inferred from homology"/>
<protein>
    <recommendedName>
        <fullName evidence="6">histidine kinase</fullName>
        <ecNumber evidence="6">2.7.13.3</ecNumber>
    </recommendedName>
</protein>
<feature type="region of interest" description="Disordered" evidence="17">
    <location>
        <begin position="1"/>
        <end position="377"/>
    </location>
</feature>
<feature type="domain" description="Response regulatory" evidence="19">
    <location>
        <begin position="1966"/>
        <end position="2108"/>
    </location>
</feature>
<keyword evidence="8" id="KW-0963">Cytoplasm</keyword>
<dbReference type="Pfam" id="PF00512">
    <property type="entry name" value="HisKA"/>
    <property type="match status" value="1"/>
</dbReference>
<accession>A0A0D3B0J1</accession>
<dbReference type="eggNOG" id="KOG0519">
    <property type="taxonomic scope" value="Eukaryota"/>
</dbReference>
<evidence type="ECO:0000256" key="8">
    <source>
        <dbReference type="ARBA" id="ARBA00022490"/>
    </source>
</evidence>
<evidence type="ECO:0000259" key="19">
    <source>
        <dbReference type="PROSITE" id="PS50110"/>
    </source>
</evidence>
<evidence type="ECO:0000256" key="13">
    <source>
        <dbReference type="ARBA" id="ARBA00023242"/>
    </source>
</evidence>
<feature type="compositionally biased region" description="Basic and acidic residues" evidence="17">
    <location>
        <begin position="106"/>
        <end position="118"/>
    </location>
</feature>
<feature type="compositionally biased region" description="Basic and acidic residues" evidence="17">
    <location>
        <begin position="285"/>
        <end position="302"/>
    </location>
</feature>
<feature type="compositionally biased region" description="Basic and acidic residues" evidence="17">
    <location>
        <begin position="257"/>
        <end position="274"/>
    </location>
</feature>
<evidence type="ECO:0000256" key="6">
    <source>
        <dbReference type="ARBA" id="ARBA00012438"/>
    </source>
</evidence>
<dbReference type="SMART" id="SM00388">
    <property type="entry name" value="HisKA"/>
    <property type="match status" value="1"/>
</dbReference>
<dbReference type="EC" id="2.7.13.3" evidence="6"/>